<dbReference type="InterPro" id="IPR013083">
    <property type="entry name" value="Znf_RING/FYVE/PHD"/>
</dbReference>
<feature type="transmembrane region" description="Helical" evidence="5">
    <location>
        <begin position="54"/>
        <end position="73"/>
    </location>
</feature>
<protein>
    <recommendedName>
        <fullName evidence="6">RING-type domain-containing protein</fullName>
    </recommendedName>
</protein>
<keyword evidence="5" id="KW-0472">Membrane</keyword>
<evidence type="ECO:0000313" key="7">
    <source>
        <dbReference type="EMBL" id="CAG9316393.1"/>
    </source>
</evidence>
<dbReference type="Proteomes" id="UP001162131">
    <property type="component" value="Unassembled WGS sequence"/>
</dbReference>
<keyword evidence="1" id="KW-0479">Metal-binding</keyword>
<dbReference type="PROSITE" id="PS50089">
    <property type="entry name" value="ZF_RING_2"/>
    <property type="match status" value="1"/>
</dbReference>
<evidence type="ECO:0000256" key="4">
    <source>
        <dbReference type="PROSITE-ProRule" id="PRU00175"/>
    </source>
</evidence>
<feature type="transmembrane region" description="Helical" evidence="5">
    <location>
        <begin position="123"/>
        <end position="147"/>
    </location>
</feature>
<dbReference type="GO" id="GO:0008270">
    <property type="term" value="F:zinc ion binding"/>
    <property type="evidence" value="ECO:0007669"/>
    <property type="project" value="UniProtKB-KW"/>
</dbReference>
<reference evidence="7" key="1">
    <citation type="submission" date="2021-09" db="EMBL/GenBank/DDBJ databases">
        <authorList>
            <consortium name="AG Swart"/>
            <person name="Singh M."/>
            <person name="Singh A."/>
            <person name="Seah K."/>
            <person name="Emmerich C."/>
        </authorList>
    </citation>
    <scope>NUCLEOTIDE SEQUENCE</scope>
    <source>
        <strain evidence="7">ATCC30299</strain>
    </source>
</reference>
<dbReference type="SMART" id="SM00184">
    <property type="entry name" value="RING"/>
    <property type="match status" value="1"/>
</dbReference>
<dbReference type="PANTHER" id="PTHR45798">
    <property type="entry name" value="RING-H2 FINGER PROTEIN ATL61-RELATED-RELATED"/>
    <property type="match status" value="1"/>
</dbReference>
<evidence type="ECO:0000256" key="5">
    <source>
        <dbReference type="SAM" id="Phobius"/>
    </source>
</evidence>
<evidence type="ECO:0000259" key="6">
    <source>
        <dbReference type="PROSITE" id="PS50089"/>
    </source>
</evidence>
<organism evidence="7 8">
    <name type="scientific">Blepharisma stoltei</name>
    <dbReference type="NCBI Taxonomy" id="1481888"/>
    <lineage>
        <taxon>Eukaryota</taxon>
        <taxon>Sar</taxon>
        <taxon>Alveolata</taxon>
        <taxon>Ciliophora</taxon>
        <taxon>Postciliodesmatophora</taxon>
        <taxon>Heterotrichea</taxon>
        <taxon>Heterotrichida</taxon>
        <taxon>Blepharismidae</taxon>
        <taxon>Blepharisma</taxon>
    </lineage>
</organism>
<keyword evidence="3" id="KW-0862">Zinc</keyword>
<sequence length="227" mass="25602">METGSSQLLPGFPECKSKEVLVFYLCYTLAKIISIAIILILLPSDCGETIDLFLIIYSIIEAIEFIFLCSLLIRKCFRHAGRLSPYFVRSIQLSYESFRFIMVIALSAGLTGNSSCWDKPTGILGTILINIGYIKVLAGLIYTAMYFKELRNLMSNPAPPTYVLTAEQLETYMKIPQKEGLCSICLDEIKADVKCIVLPCEHNFHVKCLKDWVSVKGICPMCRMRLN</sequence>
<evidence type="ECO:0000256" key="3">
    <source>
        <dbReference type="ARBA" id="ARBA00022833"/>
    </source>
</evidence>
<feature type="transmembrane region" description="Helical" evidence="5">
    <location>
        <begin position="93"/>
        <end position="111"/>
    </location>
</feature>
<evidence type="ECO:0000256" key="2">
    <source>
        <dbReference type="ARBA" id="ARBA00022771"/>
    </source>
</evidence>
<dbReference type="InterPro" id="IPR052788">
    <property type="entry name" value="RING-type_E3_ligase_ATL"/>
</dbReference>
<gene>
    <name evidence="7" type="ORF">BSTOLATCC_MIC15823</name>
</gene>
<comment type="caution">
    <text evidence="7">The sequence shown here is derived from an EMBL/GenBank/DDBJ whole genome shotgun (WGS) entry which is preliminary data.</text>
</comment>
<keyword evidence="5" id="KW-1133">Transmembrane helix</keyword>
<name>A0AAU9ISE5_9CILI</name>
<evidence type="ECO:0000313" key="8">
    <source>
        <dbReference type="Proteomes" id="UP001162131"/>
    </source>
</evidence>
<keyword evidence="8" id="KW-1185">Reference proteome</keyword>
<dbReference type="Pfam" id="PF13639">
    <property type="entry name" value="zf-RING_2"/>
    <property type="match status" value="1"/>
</dbReference>
<keyword evidence="2 4" id="KW-0863">Zinc-finger</keyword>
<proteinExistence type="predicted"/>
<accession>A0AAU9ISE5</accession>
<dbReference type="Gene3D" id="3.30.40.10">
    <property type="entry name" value="Zinc/RING finger domain, C3HC4 (zinc finger)"/>
    <property type="match status" value="1"/>
</dbReference>
<feature type="transmembrane region" description="Helical" evidence="5">
    <location>
        <begin position="21"/>
        <end position="42"/>
    </location>
</feature>
<evidence type="ECO:0000256" key="1">
    <source>
        <dbReference type="ARBA" id="ARBA00022723"/>
    </source>
</evidence>
<dbReference type="SUPFAM" id="SSF57850">
    <property type="entry name" value="RING/U-box"/>
    <property type="match status" value="1"/>
</dbReference>
<keyword evidence="5" id="KW-0812">Transmembrane</keyword>
<dbReference type="EMBL" id="CAJZBQ010000015">
    <property type="protein sequence ID" value="CAG9316393.1"/>
    <property type="molecule type" value="Genomic_DNA"/>
</dbReference>
<dbReference type="AlphaFoldDB" id="A0AAU9ISE5"/>
<dbReference type="InterPro" id="IPR001841">
    <property type="entry name" value="Znf_RING"/>
</dbReference>
<dbReference type="PANTHER" id="PTHR45798:SF97">
    <property type="entry name" value="ALCOHOL-SENSITIVE RING FINGER PROTEIN 1"/>
    <property type="match status" value="1"/>
</dbReference>
<feature type="domain" description="RING-type" evidence="6">
    <location>
        <begin position="182"/>
        <end position="223"/>
    </location>
</feature>